<sequence>MTPARQIRCPGDRIRRPRWRIYEELLHQQLVSERRALAQMSAVPRRGSSSATRVAGGLTGEQCGGGLAGDAHGSSALVGARPNCGSAGSRAAEDERVLAAASVGSAVAANGGGRVGERRGGLRWSGGGAEAWFGKVAGGVTRGRGAAGGGCRPRAGTTSATISPVPTAAKLGSFDVRCAGCMASRAYNCGGVVSRPEWSTQGMSATPWRRDRDAWRRGALVASRAHCGKEECSGREEHGKQLRGVSKEVQVVEGAARGQQWRAGTETEVEVRRHGEWRRSGGGASAGSWTSDGGANGVVPSLEASSLETQLDSWHC</sequence>
<reference evidence="2" key="1">
    <citation type="journal article" date="2012" name="Nat. Biotechnol.">
        <title>Reference genome sequence of the model plant Setaria.</title>
        <authorList>
            <person name="Bennetzen J.L."/>
            <person name="Schmutz J."/>
            <person name="Wang H."/>
            <person name="Percifield R."/>
            <person name="Hawkins J."/>
            <person name="Pontaroli A.C."/>
            <person name="Estep M."/>
            <person name="Feng L."/>
            <person name="Vaughn J.N."/>
            <person name="Grimwood J."/>
            <person name="Jenkins J."/>
            <person name="Barry K."/>
            <person name="Lindquist E."/>
            <person name="Hellsten U."/>
            <person name="Deshpande S."/>
            <person name="Wang X."/>
            <person name="Wu X."/>
            <person name="Mitros T."/>
            <person name="Triplett J."/>
            <person name="Yang X."/>
            <person name="Ye C.Y."/>
            <person name="Mauro-Herrera M."/>
            <person name="Wang L."/>
            <person name="Li P."/>
            <person name="Sharma M."/>
            <person name="Sharma R."/>
            <person name="Ronald P.C."/>
            <person name="Panaud O."/>
            <person name="Kellogg E.A."/>
            <person name="Brutnell T.P."/>
            <person name="Doust A.N."/>
            <person name="Tuskan G.A."/>
            <person name="Rokhsar D."/>
            <person name="Devos K.M."/>
        </authorList>
    </citation>
    <scope>NUCLEOTIDE SEQUENCE [LARGE SCALE GENOMIC DNA]</scope>
    <source>
        <strain evidence="2">Yugu1</strain>
    </source>
</reference>
<name>A0A368PRU9_SETIT</name>
<protein>
    <submittedName>
        <fullName evidence="2">Uncharacterized protein</fullName>
    </submittedName>
</protein>
<proteinExistence type="predicted"/>
<dbReference type="AlphaFoldDB" id="A0A368PRU9"/>
<accession>A0A368PRU9</accession>
<evidence type="ECO:0000256" key="1">
    <source>
        <dbReference type="SAM" id="MobiDB-lite"/>
    </source>
</evidence>
<feature type="region of interest" description="Disordered" evidence="1">
    <location>
        <begin position="257"/>
        <end position="297"/>
    </location>
</feature>
<reference evidence="2" key="2">
    <citation type="submission" date="2015-07" db="EMBL/GenBank/DDBJ databases">
        <authorList>
            <person name="Noorani M."/>
        </authorList>
    </citation>
    <scope>NUCLEOTIDE SEQUENCE</scope>
    <source>
        <strain evidence="2">Yugu1</strain>
    </source>
</reference>
<evidence type="ECO:0000313" key="2">
    <source>
        <dbReference type="EMBL" id="RCV08224.1"/>
    </source>
</evidence>
<feature type="compositionally biased region" description="Basic and acidic residues" evidence="1">
    <location>
        <begin position="269"/>
        <end position="279"/>
    </location>
</feature>
<gene>
    <name evidence="2" type="ORF">SETIT_1G308700v2</name>
</gene>
<organism evidence="2">
    <name type="scientific">Setaria italica</name>
    <name type="common">Foxtail millet</name>
    <name type="synonym">Panicum italicum</name>
    <dbReference type="NCBI Taxonomy" id="4555"/>
    <lineage>
        <taxon>Eukaryota</taxon>
        <taxon>Viridiplantae</taxon>
        <taxon>Streptophyta</taxon>
        <taxon>Embryophyta</taxon>
        <taxon>Tracheophyta</taxon>
        <taxon>Spermatophyta</taxon>
        <taxon>Magnoliopsida</taxon>
        <taxon>Liliopsida</taxon>
        <taxon>Poales</taxon>
        <taxon>Poaceae</taxon>
        <taxon>PACMAD clade</taxon>
        <taxon>Panicoideae</taxon>
        <taxon>Panicodae</taxon>
        <taxon>Paniceae</taxon>
        <taxon>Cenchrinae</taxon>
        <taxon>Setaria</taxon>
    </lineage>
</organism>
<dbReference type="EMBL" id="CM003528">
    <property type="protein sequence ID" value="RCV08224.1"/>
    <property type="molecule type" value="Genomic_DNA"/>
</dbReference>